<sequence length="218" mass="24662">MNQKPVLVIFPHPDDESFGVAGSLIQWSNQGIPITYLCLTLGEMGRNMGSPIFATRETLPDYRKKELQEASRLAGIKDLRMMGYHDKTIEFEDKDALADVFIHVIHELNPQLVITFYPGYSVHPDHDACGAAVVRALEKLPSQDRPLLHCVGFSHNIVDDLGKPDVVRDVTDVIDQKLAVLAAHMSQTAPIIQEMKQNPSLQERFKTEEFWTYSFDEK</sequence>
<name>A0A6N8CP35_9BACI</name>
<dbReference type="GO" id="GO:0016811">
    <property type="term" value="F:hydrolase activity, acting on carbon-nitrogen (but not peptide) bonds, in linear amides"/>
    <property type="evidence" value="ECO:0007669"/>
    <property type="project" value="TreeGrafter"/>
</dbReference>
<comment type="cofactor">
    <cofactor evidence="1">
        <name>Zn(2+)</name>
        <dbReference type="ChEBI" id="CHEBI:29105"/>
    </cofactor>
</comment>
<dbReference type="Pfam" id="PF02585">
    <property type="entry name" value="PIG-L"/>
    <property type="match status" value="1"/>
</dbReference>
<evidence type="ECO:0000313" key="3">
    <source>
        <dbReference type="Proteomes" id="UP000440978"/>
    </source>
</evidence>
<dbReference type="RefSeq" id="WP_155216490.1">
    <property type="nucleotide sequence ID" value="NZ_WNHB01000003.1"/>
</dbReference>
<comment type="caution">
    <text evidence="2">The sequence shown here is derived from an EMBL/GenBank/DDBJ whole genome shotgun (WGS) entry which is preliminary data.</text>
</comment>
<protein>
    <submittedName>
        <fullName evidence="2">Bacillithiol biosynthesis deacetylase BshB2</fullName>
    </submittedName>
</protein>
<dbReference type="PANTHER" id="PTHR12993">
    <property type="entry name" value="N-ACETYLGLUCOSAMINYL-PHOSPHATIDYLINOSITOL DE-N-ACETYLASE-RELATED"/>
    <property type="match status" value="1"/>
</dbReference>
<dbReference type="NCBIfam" id="TIGR04000">
    <property type="entry name" value="thiol_BshB2"/>
    <property type="match status" value="1"/>
</dbReference>
<dbReference type="AlphaFoldDB" id="A0A6N8CP35"/>
<evidence type="ECO:0000313" key="2">
    <source>
        <dbReference type="EMBL" id="MTT30873.1"/>
    </source>
</evidence>
<dbReference type="Gene3D" id="3.40.50.10320">
    <property type="entry name" value="LmbE-like"/>
    <property type="match status" value="1"/>
</dbReference>
<dbReference type="Proteomes" id="UP000440978">
    <property type="component" value="Unassembled WGS sequence"/>
</dbReference>
<organism evidence="2 3">
    <name type="scientific">Terrilactibacillus tamarindi</name>
    <dbReference type="NCBI Taxonomy" id="2599694"/>
    <lineage>
        <taxon>Bacteria</taxon>
        <taxon>Bacillati</taxon>
        <taxon>Bacillota</taxon>
        <taxon>Bacilli</taxon>
        <taxon>Bacillales</taxon>
        <taxon>Bacillaceae</taxon>
        <taxon>Terrilactibacillus</taxon>
    </lineage>
</organism>
<accession>A0A6N8CP35</accession>
<gene>
    <name evidence="2" type="primary">bshB2</name>
    <name evidence="2" type="ORF">GMB86_02450</name>
</gene>
<reference evidence="2 3" key="1">
    <citation type="submission" date="2019-11" db="EMBL/GenBank/DDBJ databases">
        <title>Terrilactibacillus tamarindus sp. nov. BCM23-1 isolated from bark of Tamarindus indica.</title>
        <authorList>
            <person name="Kingkaew E."/>
            <person name="Tanasupawat S."/>
        </authorList>
    </citation>
    <scope>NUCLEOTIDE SEQUENCE [LARGE SCALE GENOMIC DNA]</scope>
    <source>
        <strain evidence="2 3">BCM23-1</strain>
    </source>
</reference>
<dbReference type="PANTHER" id="PTHR12993:SF27">
    <property type="entry name" value="N-ACETYL-ALPHA-D-GLUCOSAMINYL L-MALATE DEACETYLASE 2-RELATED"/>
    <property type="match status" value="1"/>
</dbReference>
<dbReference type="InterPro" id="IPR023841">
    <property type="entry name" value="BshB2"/>
</dbReference>
<keyword evidence="3" id="KW-1185">Reference proteome</keyword>
<dbReference type="EMBL" id="WNHB01000003">
    <property type="protein sequence ID" value="MTT30873.1"/>
    <property type="molecule type" value="Genomic_DNA"/>
</dbReference>
<evidence type="ECO:0000256" key="1">
    <source>
        <dbReference type="ARBA" id="ARBA00001947"/>
    </source>
</evidence>
<dbReference type="OrthoDB" id="9790023at2"/>
<dbReference type="SUPFAM" id="SSF102588">
    <property type="entry name" value="LmbE-like"/>
    <property type="match status" value="1"/>
</dbReference>
<dbReference type="InterPro" id="IPR024078">
    <property type="entry name" value="LmbE-like_dom_sf"/>
</dbReference>
<proteinExistence type="predicted"/>
<dbReference type="InterPro" id="IPR003737">
    <property type="entry name" value="GlcNAc_PI_deacetylase-related"/>
</dbReference>